<sequence length="330" mass="37981">MSFEVEDAFSEENQYLSLIRNVLEHGNARNDRTKVGTISLFAPDQLRFNLLNSSFPLLTTKQLSLRLIFEELIWFINGKTDATLLKEKNVNIWEGNNTRDYLDSVGLTENRIGDLGPVYGFQWRHFGAKYKGVEGDLDANNTKISYKNEGFDQLREVLSKIRNNPEDRRIILSAWNPSDLSKMALPPCHLLSQFYVSINPETKQKRLSCLLYQRSGDIGLGVPFNIASYALLTILIARVTGCEPFEFIHTLGDAHVYSNHIEALKLQTQRRPRKFPLLKIKAHNLDDNDWKVKMNNSVDVMLNELQDFKFEDLNLEGYCPYGRIKMKMAV</sequence>
<dbReference type="AlphaFoldDB" id="A0AAD5UBM9"/>
<gene>
    <name evidence="10" type="primary">TMP1</name>
    <name evidence="10" type="ORF">HK099_006039</name>
</gene>
<evidence type="ECO:0000256" key="2">
    <source>
        <dbReference type="ARBA" id="ARBA00009972"/>
    </source>
</evidence>
<dbReference type="InterPro" id="IPR000398">
    <property type="entry name" value="Thymidylate_synthase"/>
</dbReference>
<evidence type="ECO:0000256" key="4">
    <source>
        <dbReference type="ARBA" id="ARBA00022603"/>
    </source>
</evidence>
<dbReference type="Proteomes" id="UP001211065">
    <property type="component" value="Unassembled WGS sequence"/>
</dbReference>
<dbReference type="EC" id="2.1.1.45" evidence="3"/>
<keyword evidence="11" id="KW-1185">Reference proteome</keyword>
<evidence type="ECO:0000256" key="7">
    <source>
        <dbReference type="ARBA" id="ARBA00047344"/>
    </source>
</evidence>
<dbReference type="GO" id="GO:0006231">
    <property type="term" value="P:dTMP biosynthetic process"/>
    <property type="evidence" value="ECO:0007669"/>
    <property type="project" value="InterPro"/>
</dbReference>
<proteinExistence type="inferred from homology"/>
<evidence type="ECO:0000256" key="8">
    <source>
        <dbReference type="PROSITE-ProRule" id="PRU10016"/>
    </source>
</evidence>
<dbReference type="Gene3D" id="3.30.572.10">
    <property type="entry name" value="Thymidylate synthase/dCMP hydroxymethylase domain"/>
    <property type="match status" value="1"/>
</dbReference>
<dbReference type="PRINTS" id="PR00108">
    <property type="entry name" value="THYMDSNTHASE"/>
</dbReference>
<evidence type="ECO:0000313" key="10">
    <source>
        <dbReference type="EMBL" id="KAJ3228159.1"/>
    </source>
</evidence>
<accession>A0AAD5UBM9</accession>
<dbReference type="CDD" id="cd00351">
    <property type="entry name" value="TS_Pyrimidine_HMase"/>
    <property type="match status" value="1"/>
</dbReference>
<dbReference type="HAMAP" id="MF_00008">
    <property type="entry name" value="Thymidy_synth_bact"/>
    <property type="match status" value="1"/>
</dbReference>
<dbReference type="PROSITE" id="PS00091">
    <property type="entry name" value="THYMIDYLATE_SYNTHASE"/>
    <property type="match status" value="1"/>
</dbReference>
<dbReference type="SUPFAM" id="SSF55831">
    <property type="entry name" value="Thymidylate synthase/dCMP hydroxymethylase"/>
    <property type="match status" value="1"/>
</dbReference>
<keyword evidence="6" id="KW-0545">Nucleotide biosynthesis</keyword>
<dbReference type="PANTHER" id="PTHR11548">
    <property type="entry name" value="THYMIDYLATE SYNTHASE 1"/>
    <property type="match status" value="1"/>
</dbReference>
<dbReference type="EMBL" id="JADGJW010000005">
    <property type="protein sequence ID" value="KAJ3228159.1"/>
    <property type="molecule type" value="Genomic_DNA"/>
</dbReference>
<comment type="pathway">
    <text evidence="1">Pyrimidine metabolism; dTTP biosynthesis.</text>
</comment>
<evidence type="ECO:0000256" key="3">
    <source>
        <dbReference type="ARBA" id="ARBA00011947"/>
    </source>
</evidence>
<evidence type="ECO:0000256" key="1">
    <source>
        <dbReference type="ARBA" id="ARBA00004992"/>
    </source>
</evidence>
<comment type="caution">
    <text evidence="10">The sequence shown here is derived from an EMBL/GenBank/DDBJ whole genome shotgun (WGS) entry which is preliminary data.</text>
</comment>
<evidence type="ECO:0000256" key="6">
    <source>
        <dbReference type="ARBA" id="ARBA00022727"/>
    </source>
</evidence>
<evidence type="ECO:0000313" key="11">
    <source>
        <dbReference type="Proteomes" id="UP001211065"/>
    </source>
</evidence>
<keyword evidence="4" id="KW-0489">Methyltransferase</keyword>
<name>A0AAD5UBM9_9FUNG</name>
<dbReference type="InterPro" id="IPR045097">
    <property type="entry name" value="Thymidate_synth/dCMP_Mease"/>
</dbReference>
<evidence type="ECO:0000256" key="5">
    <source>
        <dbReference type="ARBA" id="ARBA00022679"/>
    </source>
</evidence>
<dbReference type="InterPro" id="IPR020940">
    <property type="entry name" value="Thymidylate_synthase_AS"/>
</dbReference>
<dbReference type="NCBIfam" id="TIGR03284">
    <property type="entry name" value="thym_sym"/>
    <property type="match status" value="1"/>
</dbReference>
<dbReference type="PANTHER" id="PTHR11548:SF2">
    <property type="entry name" value="THYMIDYLATE SYNTHASE"/>
    <property type="match status" value="1"/>
</dbReference>
<keyword evidence="5" id="KW-0808">Transferase</keyword>
<dbReference type="GO" id="GO:0032259">
    <property type="term" value="P:methylation"/>
    <property type="evidence" value="ECO:0007669"/>
    <property type="project" value="UniProtKB-KW"/>
</dbReference>
<protein>
    <recommendedName>
        <fullName evidence="3">thymidylate synthase</fullName>
        <ecNumber evidence="3">2.1.1.45</ecNumber>
    </recommendedName>
</protein>
<dbReference type="Pfam" id="PF00303">
    <property type="entry name" value="Thymidylat_synt"/>
    <property type="match status" value="1"/>
</dbReference>
<organism evidence="10 11">
    <name type="scientific">Clydaea vesicula</name>
    <dbReference type="NCBI Taxonomy" id="447962"/>
    <lineage>
        <taxon>Eukaryota</taxon>
        <taxon>Fungi</taxon>
        <taxon>Fungi incertae sedis</taxon>
        <taxon>Chytridiomycota</taxon>
        <taxon>Chytridiomycota incertae sedis</taxon>
        <taxon>Chytridiomycetes</taxon>
        <taxon>Lobulomycetales</taxon>
        <taxon>Lobulomycetaceae</taxon>
        <taxon>Clydaea</taxon>
    </lineage>
</organism>
<dbReference type="FunFam" id="3.30.572.10:FF:000013">
    <property type="entry name" value="Thymidylate synthase"/>
    <property type="match status" value="1"/>
</dbReference>
<reference evidence="10" key="1">
    <citation type="submission" date="2020-05" db="EMBL/GenBank/DDBJ databases">
        <title>Phylogenomic resolution of chytrid fungi.</title>
        <authorList>
            <person name="Stajich J.E."/>
            <person name="Amses K."/>
            <person name="Simmons R."/>
            <person name="Seto K."/>
            <person name="Myers J."/>
            <person name="Bonds A."/>
            <person name="Quandt C.A."/>
            <person name="Barry K."/>
            <person name="Liu P."/>
            <person name="Grigoriev I."/>
            <person name="Longcore J.E."/>
            <person name="James T.Y."/>
        </authorList>
    </citation>
    <scope>NUCLEOTIDE SEQUENCE</scope>
    <source>
        <strain evidence="10">JEL0476</strain>
    </source>
</reference>
<dbReference type="InterPro" id="IPR036926">
    <property type="entry name" value="Thymidate_synth/dCMP_Mease_sf"/>
</dbReference>
<dbReference type="GO" id="GO:0004799">
    <property type="term" value="F:thymidylate synthase activity"/>
    <property type="evidence" value="ECO:0007669"/>
    <property type="project" value="UniProtKB-EC"/>
</dbReference>
<comment type="similarity">
    <text evidence="2">Belongs to the thymidylate synthase family.</text>
</comment>
<dbReference type="GO" id="GO:0005739">
    <property type="term" value="C:mitochondrion"/>
    <property type="evidence" value="ECO:0007669"/>
    <property type="project" value="TreeGrafter"/>
</dbReference>
<dbReference type="InterPro" id="IPR023451">
    <property type="entry name" value="Thymidate_synth/dCMP_Mease_dom"/>
</dbReference>
<feature type="domain" description="Thymidylate synthase/dCMP hydroxymethylase" evidence="9">
    <location>
        <begin position="13"/>
        <end position="330"/>
    </location>
</feature>
<dbReference type="GO" id="GO:0005829">
    <property type="term" value="C:cytosol"/>
    <property type="evidence" value="ECO:0007669"/>
    <property type="project" value="TreeGrafter"/>
</dbReference>
<evidence type="ECO:0000259" key="9">
    <source>
        <dbReference type="Pfam" id="PF00303"/>
    </source>
</evidence>
<feature type="active site" evidence="8">
    <location>
        <position position="188"/>
    </location>
</feature>
<comment type="catalytic activity">
    <reaction evidence="7">
        <text>dUMP + (6R)-5,10-methylene-5,6,7,8-tetrahydrofolate = 7,8-dihydrofolate + dTMP</text>
        <dbReference type="Rhea" id="RHEA:12104"/>
        <dbReference type="ChEBI" id="CHEBI:15636"/>
        <dbReference type="ChEBI" id="CHEBI:57451"/>
        <dbReference type="ChEBI" id="CHEBI:63528"/>
        <dbReference type="ChEBI" id="CHEBI:246422"/>
        <dbReference type="EC" id="2.1.1.45"/>
    </reaction>
</comment>